<dbReference type="Pfam" id="PF00149">
    <property type="entry name" value="Metallophos"/>
    <property type="match status" value="1"/>
</dbReference>
<keyword evidence="2 10" id="KW-0444">Lipid biosynthesis</keyword>
<comment type="caution">
    <text evidence="12">The sequence shown here is derived from an EMBL/GenBank/DDBJ whole genome shotgun (WGS) entry which is preliminary data.</text>
</comment>
<evidence type="ECO:0000256" key="4">
    <source>
        <dbReference type="ARBA" id="ARBA00022556"/>
    </source>
</evidence>
<dbReference type="NCBIfam" id="TIGR01854">
    <property type="entry name" value="lipid_A_lpxH"/>
    <property type="match status" value="1"/>
</dbReference>
<dbReference type="GO" id="GO:0030145">
    <property type="term" value="F:manganese ion binding"/>
    <property type="evidence" value="ECO:0007669"/>
    <property type="project" value="UniProtKB-UniRule"/>
</dbReference>
<sequence length="242" mass="28122">MTTLFISDLHLSTEHPEITQCFLTFLKEEALYADALYILGDLFESWIGDDDITPLHEDVKKGLKTLTEKGVPVYFIHGNRDFLIGKRFVRETGVKLLPEHYVVDLYGKPVLLMHGDTLCTQDLAYQQYRQKVHNSVIQWLYLRLPLRIRRKIGERLRAGSKSHNAEKSEMIMDVEQKTVMNVMAEENVDLLIHGHTHRPNIHQLIVDKKPAQRIVLGDWYEQGSVLVYKADSIELQQRRFGK</sequence>
<evidence type="ECO:0000313" key="13">
    <source>
        <dbReference type="Proteomes" id="UP000290287"/>
    </source>
</evidence>
<feature type="binding site" evidence="10">
    <location>
        <position position="197"/>
    </location>
    <ligand>
        <name>Mn(2+)</name>
        <dbReference type="ChEBI" id="CHEBI:29035"/>
        <label>1</label>
    </ligand>
</feature>
<evidence type="ECO:0000259" key="11">
    <source>
        <dbReference type="Pfam" id="PF00149"/>
    </source>
</evidence>
<feature type="binding site" evidence="10">
    <location>
        <position position="195"/>
    </location>
    <ligand>
        <name>substrate</name>
    </ligand>
</feature>
<feature type="binding site" evidence="10">
    <location>
        <begin position="79"/>
        <end position="80"/>
    </location>
    <ligand>
        <name>substrate</name>
    </ligand>
</feature>
<dbReference type="UniPathway" id="UPA00359">
    <property type="reaction ID" value="UER00480"/>
</dbReference>
<dbReference type="InterPro" id="IPR029052">
    <property type="entry name" value="Metallo-depent_PP-like"/>
</dbReference>
<evidence type="ECO:0000256" key="5">
    <source>
        <dbReference type="ARBA" id="ARBA00022723"/>
    </source>
</evidence>
<dbReference type="GO" id="GO:0005737">
    <property type="term" value="C:cytoplasm"/>
    <property type="evidence" value="ECO:0007669"/>
    <property type="project" value="InterPro"/>
</dbReference>
<keyword evidence="1 10" id="KW-1003">Cell membrane</keyword>
<keyword evidence="6 10" id="KW-0378">Hydrolase</keyword>
<dbReference type="InterPro" id="IPR010138">
    <property type="entry name" value="UDP-diacylglucosamine_Hdrlase"/>
</dbReference>
<gene>
    <name evidence="10 12" type="primary">lpxH</name>
    <name evidence="12" type="ORF">CS022_01015</name>
</gene>
<feature type="binding site" evidence="10">
    <location>
        <position position="41"/>
    </location>
    <ligand>
        <name>Mn(2+)</name>
        <dbReference type="ChEBI" id="CHEBI:29035"/>
        <label>1</label>
    </ligand>
</feature>
<protein>
    <recommendedName>
        <fullName evidence="10">UDP-2,3-diacylglucosamine hydrolase</fullName>
        <ecNumber evidence="10">3.6.1.54</ecNumber>
    </recommendedName>
    <alternativeName>
        <fullName evidence="10">UDP-2,3-diacylglucosamine diphosphatase</fullName>
    </alternativeName>
</protein>
<dbReference type="EMBL" id="PEIB01000001">
    <property type="protein sequence ID" value="RXJ74829.1"/>
    <property type="molecule type" value="Genomic_DNA"/>
</dbReference>
<accession>A0A4Q0Z081</accession>
<feature type="binding site" evidence="10">
    <location>
        <position position="41"/>
    </location>
    <ligand>
        <name>Mn(2+)</name>
        <dbReference type="ChEBI" id="CHEBI:29035"/>
        <label>2</label>
    </ligand>
</feature>
<feature type="domain" description="Calcineurin-like phosphoesterase" evidence="11">
    <location>
        <begin position="1"/>
        <end position="199"/>
    </location>
</feature>
<dbReference type="HAMAP" id="MF_00575">
    <property type="entry name" value="LpxH"/>
    <property type="match status" value="1"/>
</dbReference>
<feature type="binding site" evidence="10">
    <location>
        <position position="114"/>
    </location>
    <ligand>
        <name>Mn(2+)</name>
        <dbReference type="ChEBI" id="CHEBI:29035"/>
        <label>2</label>
    </ligand>
</feature>
<dbReference type="AlphaFoldDB" id="A0A4Q0Z081"/>
<evidence type="ECO:0000256" key="1">
    <source>
        <dbReference type="ARBA" id="ARBA00022475"/>
    </source>
</evidence>
<name>A0A4Q0Z081_9GAMM</name>
<feature type="binding site" evidence="10">
    <location>
        <position position="79"/>
    </location>
    <ligand>
        <name>Mn(2+)</name>
        <dbReference type="ChEBI" id="CHEBI:29035"/>
        <label>2</label>
    </ligand>
</feature>
<reference evidence="12 13" key="1">
    <citation type="submission" date="2017-10" db="EMBL/GenBank/DDBJ databases">
        <title>Nyctiphanis sp. nov., isolated from the stomach of the euphausiid Nyctiphanes simplex (Hansen, 1911) in the Gulf of California.</title>
        <authorList>
            <person name="Gomez-Gil B."/>
            <person name="Aguilar-Mendez M."/>
            <person name="Lopez-Cortes A."/>
            <person name="Gomez-Gutierrez J."/>
            <person name="Roque A."/>
            <person name="Lang E."/>
            <person name="Gonzalez-Castillo A."/>
        </authorList>
    </citation>
    <scope>NUCLEOTIDE SEQUENCE [LARGE SCALE GENOMIC DNA]</scope>
    <source>
        <strain evidence="12 13">CAIM 600</strain>
    </source>
</reference>
<evidence type="ECO:0000256" key="3">
    <source>
        <dbReference type="ARBA" id="ARBA00022519"/>
    </source>
</evidence>
<dbReference type="NCBIfam" id="NF003743">
    <property type="entry name" value="PRK05340.1"/>
    <property type="match status" value="1"/>
</dbReference>
<dbReference type="InterPro" id="IPR043461">
    <property type="entry name" value="LpxH-like"/>
</dbReference>
<keyword evidence="8 10" id="KW-0472">Membrane</keyword>
<feature type="binding site" evidence="10">
    <location>
        <position position="164"/>
    </location>
    <ligand>
        <name>substrate</name>
    </ligand>
</feature>
<dbReference type="RefSeq" id="WP_129120717.1">
    <property type="nucleotide sequence ID" value="NZ_PEIB01000001.1"/>
</dbReference>
<comment type="pathway">
    <text evidence="10">Glycolipid biosynthesis; lipid IV(A) biosynthesis; lipid IV(A) from (3R)-3-hydroxytetradecanoyl-[acyl-carrier-protein] and UDP-N-acetyl-alpha-D-glucosamine: step 4/6.</text>
</comment>
<dbReference type="Proteomes" id="UP000290287">
    <property type="component" value="Unassembled WGS sequence"/>
</dbReference>
<keyword evidence="3 10" id="KW-0997">Cell inner membrane</keyword>
<dbReference type="GO" id="GO:0008758">
    <property type="term" value="F:UDP-2,3-diacylglucosamine hydrolase activity"/>
    <property type="evidence" value="ECO:0007669"/>
    <property type="project" value="UniProtKB-UniRule"/>
</dbReference>
<comment type="cofactor">
    <cofactor evidence="10">
        <name>Mn(2+)</name>
        <dbReference type="ChEBI" id="CHEBI:29035"/>
    </cofactor>
    <text evidence="10">Binds 2 Mn(2+) ions per subunit in a binuclear metal center.</text>
</comment>
<comment type="function">
    <text evidence="10">Hydrolyzes the pyrophosphate bond of UDP-2,3-diacylglucosamine to yield 2,3-diacylglucosamine 1-phosphate (lipid X) and UMP by catalyzing the attack of water at the alpha-P atom. Involved in the biosynthesis of lipid A, a phosphorylated glycolipid that anchors the lipopolysaccharide to the outer membrane of the cell.</text>
</comment>
<keyword evidence="4 10" id="KW-0441">Lipid A biosynthesis</keyword>
<evidence type="ECO:0000256" key="7">
    <source>
        <dbReference type="ARBA" id="ARBA00023098"/>
    </source>
</evidence>
<feature type="binding site" evidence="10">
    <location>
        <position position="167"/>
    </location>
    <ligand>
        <name>substrate</name>
    </ligand>
</feature>
<dbReference type="InterPro" id="IPR004843">
    <property type="entry name" value="Calcineurin-like_PHP"/>
</dbReference>
<feature type="binding site" evidence="10">
    <location>
        <position position="8"/>
    </location>
    <ligand>
        <name>Mn(2+)</name>
        <dbReference type="ChEBI" id="CHEBI:29035"/>
        <label>1</label>
    </ligand>
</feature>
<evidence type="ECO:0000256" key="6">
    <source>
        <dbReference type="ARBA" id="ARBA00022801"/>
    </source>
</evidence>
<comment type="subcellular location">
    <subcellularLocation>
        <location evidence="10">Cell inner membrane</location>
        <topology evidence="10">Peripheral membrane protein</topology>
        <orientation evidence="10">Cytoplasmic side</orientation>
    </subcellularLocation>
</comment>
<organism evidence="12 13">
    <name type="scientific">Veronia nyctiphanis</name>
    <dbReference type="NCBI Taxonomy" id="1278244"/>
    <lineage>
        <taxon>Bacteria</taxon>
        <taxon>Pseudomonadati</taxon>
        <taxon>Pseudomonadota</taxon>
        <taxon>Gammaproteobacteria</taxon>
        <taxon>Vibrionales</taxon>
        <taxon>Vibrionaceae</taxon>
        <taxon>Veronia</taxon>
    </lineage>
</organism>
<dbReference type="SUPFAM" id="SSF56300">
    <property type="entry name" value="Metallo-dependent phosphatases"/>
    <property type="match status" value="1"/>
</dbReference>
<dbReference type="PANTHER" id="PTHR34990:SF1">
    <property type="entry name" value="UDP-2,3-DIACYLGLUCOSAMINE HYDROLASE"/>
    <property type="match status" value="1"/>
</dbReference>
<keyword evidence="9 10" id="KW-0464">Manganese</keyword>
<evidence type="ECO:0000256" key="10">
    <source>
        <dbReference type="HAMAP-Rule" id="MF_00575"/>
    </source>
</evidence>
<dbReference type="GO" id="GO:0019897">
    <property type="term" value="C:extrinsic component of plasma membrane"/>
    <property type="evidence" value="ECO:0007669"/>
    <property type="project" value="UniProtKB-UniRule"/>
</dbReference>
<evidence type="ECO:0000313" key="12">
    <source>
        <dbReference type="EMBL" id="RXJ74829.1"/>
    </source>
</evidence>
<evidence type="ECO:0000256" key="9">
    <source>
        <dbReference type="ARBA" id="ARBA00023211"/>
    </source>
</evidence>
<feature type="binding site" evidence="10">
    <location>
        <position position="160"/>
    </location>
    <ligand>
        <name>substrate</name>
    </ligand>
</feature>
<keyword evidence="5 10" id="KW-0479">Metal-binding</keyword>
<evidence type="ECO:0000256" key="2">
    <source>
        <dbReference type="ARBA" id="ARBA00022516"/>
    </source>
</evidence>
<feature type="binding site" evidence="10">
    <location>
        <position position="10"/>
    </location>
    <ligand>
        <name>Mn(2+)</name>
        <dbReference type="ChEBI" id="CHEBI:29035"/>
        <label>1</label>
    </ligand>
</feature>
<proteinExistence type="inferred from homology"/>
<dbReference type="CDD" id="cd07398">
    <property type="entry name" value="MPP_YbbF-LpxH"/>
    <property type="match status" value="1"/>
</dbReference>
<feature type="binding site" evidence="10">
    <location>
        <position position="195"/>
    </location>
    <ligand>
        <name>Mn(2+)</name>
        <dbReference type="ChEBI" id="CHEBI:29035"/>
        <label>2</label>
    </ligand>
</feature>
<feature type="binding site" evidence="10">
    <location>
        <position position="122"/>
    </location>
    <ligand>
        <name>substrate</name>
    </ligand>
</feature>
<dbReference type="Gene3D" id="3.60.21.10">
    <property type="match status" value="1"/>
</dbReference>
<dbReference type="GO" id="GO:0009245">
    <property type="term" value="P:lipid A biosynthetic process"/>
    <property type="evidence" value="ECO:0007669"/>
    <property type="project" value="UniProtKB-UniRule"/>
</dbReference>
<keyword evidence="13" id="KW-1185">Reference proteome</keyword>
<dbReference type="PANTHER" id="PTHR34990">
    <property type="entry name" value="UDP-2,3-DIACYLGLUCOSAMINE HYDROLASE-RELATED"/>
    <property type="match status" value="1"/>
</dbReference>
<evidence type="ECO:0000256" key="8">
    <source>
        <dbReference type="ARBA" id="ARBA00023136"/>
    </source>
</evidence>
<comment type="catalytic activity">
    <reaction evidence="10">
        <text>UDP-2-N,3-O-bis[(3R)-3-hydroxytetradecanoyl]-alpha-D-glucosamine + H2O = 2-N,3-O-bis[(3R)-3-hydroxytetradecanoyl]-alpha-D-glucosaminyl 1-phosphate + UMP + 2 H(+)</text>
        <dbReference type="Rhea" id="RHEA:25213"/>
        <dbReference type="ChEBI" id="CHEBI:15377"/>
        <dbReference type="ChEBI" id="CHEBI:15378"/>
        <dbReference type="ChEBI" id="CHEBI:57865"/>
        <dbReference type="ChEBI" id="CHEBI:57957"/>
        <dbReference type="ChEBI" id="CHEBI:78847"/>
        <dbReference type="EC" id="3.6.1.54"/>
    </reaction>
</comment>
<keyword evidence="7 10" id="KW-0443">Lipid metabolism</keyword>
<dbReference type="OrthoDB" id="9783283at2"/>
<dbReference type="EC" id="3.6.1.54" evidence="10"/>
<comment type="similarity">
    <text evidence="10">Belongs to the LpxH family.</text>
</comment>